<proteinExistence type="predicted"/>
<dbReference type="Pfam" id="PF13173">
    <property type="entry name" value="AAA_14"/>
    <property type="match status" value="1"/>
</dbReference>
<dbReference type="Pfam" id="PF13635">
    <property type="entry name" value="DUF4143"/>
    <property type="match status" value="1"/>
</dbReference>
<protein>
    <submittedName>
        <fullName evidence="3">ATP-binding protein</fullName>
    </submittedName>
</protein>
<dbReference type="SUPFAM" id="SSF52540">
    <property type="entry name" value="P-loop containing nucleoside triphosphate hydrolases"/>
    <property type="match status" value="1"/>
</dbReference>
<dbReference type="PANTHER" id="PTHR33295">
    <property type="entry name" value="ATPASE"/>
    <property type="match status" value="1"/>
</dbReference>
<dbReference type="GO" id="GO:0005524">
    <property type="term" value="F:ATP binding"/>
    <property type="evidence" value="ECO:0007669"/>
    <property type="project" value="UniProtKB-KW"/>
</dbReference>
<evidence type="ECO:0000259" key="1">
    <source>
        <dbReference type="Pfam" id="PF13173"/>
    </source>
</evidence>
<evidence type="ECO:0000313" key="3">
    <source>
        <dbReference type="EMBL" id="MSS16677.1"/>
    </source>
</evidence>
<feature type="domain" description="AAA" evidence="1">
    <location>
        <begin position="50"/>
        <end position="179"/>
    </location>
</feature>
<dbReference type="Proteomes" id="UP000483362">
    <property type="component" value="Unassembled WGS sequence"/>
</dbReference>
<dbReference type="Gene3D" id="3.40.50.300">
    <property type="entry name" value="P-loop containing nucleotide triphosphate hydrolases"/>
    <property type="match status" value="1"/>
</dbReference>
<name>A0A6L5XAI7_9BACT</name>
<keyword evidence="4" id="KW-1185">Reference proteome</keyword>
<dbReference type="InterPro" id="IPR027417">
    <property type="entry name" value="P-loop_NTPase"/>
</dbReference>
<comment type="caution">
    <text evidence="3">The sequence shown here is derived from an EMBL/GenBank/DDBJ whole genome shotgun (WGS) entry which is preliminary data.</text>
</comment>
<dbReference type="EMBL" id="VULT01000003">
    <property type="protein sequence ID" value="MSS16677.1"/>
    <property type="molecule type" value="Genomic_DNA"/>
</dbReference>
<feature type="domain" description="DUF4143" evidence="2">
    <location>
        <begin position="237"/>
        <end position="383"/>
    </location>
</feature>
<keyword evidence="3" id="KW-0067">ATP-binding</keyword>
<organism evidence="3 4">
    <name type="scientific">Sodaliphilus pleomorphus</name>
    <dbReference type="NCBI Taxonomy" id="2606626"/>
    <lineage>
        <taxon>Bacteria</taxon>
        <taxon>Pseudomonadati</taxon>
        <taxon>Bacteroidota</taxon>
        <taxon>Bacteroidia</taxon>
        <taxon>Bacteroidales</taxon>
        <taxon>Muribaculaceae</taxon>
        <taxon>Sodaliphilus</taxon>
    </lineage>
</organism>
<evidence type="ECO:0000259" key="2">
    <source>
        <dbReference type="Pfam" id="PF13635"/>
    </source>
</evidence>
<dbReference type="InterPro" id="IPR025420">
    <property type="entry name" value="DUF4143"/>
</dbReference>
<dbReference type="PANTHER" id="PTHR33295:SF8">
    <property type="entry name" value="AAA+ ATPASE DOMAIN-CONTAINING PROTEIN"/>
    <property type="match status" value="1"/>
</dbReference>
<sequence>MIFYKFVVFYKASFNKVVNKGILKQIILDNRVEVERYKVFRREVDMSSFPCYVLVGLRRAGKSFMLYQRMQQLLSQGHTWDEMLYVNFEDDRLEEFKASDFNLILECFAELSDKRPMLFLDEIQNIDGWEKFARRLADNKYNVYITGSNAKMLSREVMTTLGGRYLSVEVYPFSFKEYLDFSGQKYDANSRLQTGIKAKFMRLYHEYLHWGGLPESVGLPVKRDYVSSTFQKVYLGDICARNGISNPNRLRLMIKKIAESVKQPLSYNRISRILSSVGGKISVPTVGNYVQYCQDAWLLLRMHNIASPFVEKETISKYYFTDNGILNLFLVDADTSLLENLVAVTLLRKYGNDPDNERVFYYNSGVEVDFFVPDDGLAIQVCYNLSHSDGTYEREVSALKKLPSALDCKRRLIITYDEEATIEDNHGKIEVLPYWKWVIA</sequence>
<evidence type="ECO:0000313" key="4">
    <source>
        <dbReference type="Proteomes" id="UP000483362"/>
    </source>
</evidence>
<dbReference type="InterPro" id="IPR041682">
    <property type="entry name" value="AAA_14"/>
</dbReference>
<keyword evidence="3" id="KW-0547">Nucleotide-binding</keyword>
<gene>
    <name evidence="3" type="ORF">FYJ29_02665</name>
</gene>
<accession>A0A6L5XAI7</accession>
<dbReference type="AlphaFoldDB" id="A0A6L5XAI7"/>
<reference evidence="3 4" key="1">
    <citation type="submission" date="2019-08" db="EMBL/GenBank/DDBJ databases">
        <title>In-depth cultivation of the pig gut microbiome towards novel bacterial diversity and tailored functional studies.</title>
        <authorList>
            <person name="Wylensek D."/>
            <person name="Hitch T.C.A."/>
            <person name="Clavel T."/>
        </authorList>
    </citation>
    <scope>NUCLEOTIDE SEQUENCE [LARGE SCALE GENOMIC DNA]</scope>
    <source>
        <strain evidence="3 4">Oil-RF-744-WCA-WT-10</strain>
    </source>
</reference>